<evidence type="ECO:0000313" key="14">
    <source>
        <dbReference type="EMBL" id="PZD93400.1"/>
    </source>
</evidence>
<dbReference type="PROSITE" id="PS00211">
    <property type="entry name" value="ABC_TRANSPORTER_1"/>
    <property type="match status" value="1"/>
</dbReference>
<feature type="transmembrane region" description="Helical" evidence="12">
    <location>
        <begin position="389"/>
        <end position="407"/>
    </location>
</feature>
<evidence type="ECO:0000256" key="8">
    <source>
        <dbReference type="ARBA" id="ARBA00022840"/>
    </source>
</evidence>
<dbReference type="InterPro" id="IPR003593">
    <property type="entry name" value="AAA+_ATPase"/>
</dbReference>
<comment type="similarity">
    <text evidence="3">Belongs to the ABC transporter superfamily.</text>
</comment>
<evidence type="ECO:0000259" key="13">
    <source>
        <dbReference type="PROSITE" id="PS50893"/>
    </source>
</evidence>
<dbReference type="InterPro" id="IPR027417">
    <property type="entry name" value="P-loop_NTPase"/>
</dbReference>
<keyword evidence="8" id="KW-0067">ATP-binding</keyword>
<dbReference type="SUPFAM" id="SSF52540">
    <property type="entry name" value="P-loop containing nucleoside triphosphate hydrolases"/>
    <property type="match status" value="1"/>
</dbReference>
<evidence type="ECO:0000256" key="2">
    <source>
        <dbReference type="ARBA" id="ARBA00004202"/>
    </source>
</evidence>
<dbReference type="Pfam" id="PF00005">
    <property type="entry name" value="ABC_tran"/>
    <property type="match status" value="1"/>
</dbReference>
<accession>A0A2W1L5J1</accession>
<dbReference type="Proteomes" id="UP000249522">
    <property type="component" value="Unassembled WGS sequence"/>
</dbReference>
<dbReference type="PANTHER" id="PTHR43553:SF1">
    <property type="entry name" value="ABC TRANSPORTER I FAMILY MEMBER 11, CHLOROPLASTIC"/>
    <property type="match status" value="1"/>
</dbReference>
<evidence type="ECO:0000256" key="10">
    <source>
        <dbReference type="ARBA" id="ARBA00022989"/>
    </source>
</evidence>
<dbReference type="InterPro" id="IPR015856">
    <property type="entry name" value="ABC_transpr_CbiO/EcfA_su"/>
</dbReference>
<dbReference type="InterPro" id="IPR017871">
    <property type="entry name" value="ABC_transporter-like_CS"/>
</dbReference>
<feature type="transmembrane region" description="Helical" evidence="12">
    <location>
        <begin position="364"/>
        <end position="382"/>
    </location>
</feature>
<feature type="domain" description="ABC transporter" evidence="13">
    <location>
        <begin position="5"/>
        <end position="245"/>
    </location>
</feature>
<dbReference type="InterPro" id="IPR003439">
    <property type="entry name" value="ABC_transporter-like_ATP-bd"/>
</dbReference>
<dbReference type="InterPro" id="IPR003339">
    <property type="entry name" value="ABC/ECF_trnsptr_transmembrane"/>
</dbReference>
<evidence type="ECO:0000256" key="6">
    <source>
        <dbReference type="ARBA" id="ARBA00022692"/>
    </source>
</evidence>
<keyword evidence="5" id="KW-1003">Cell membrane</keyword>
<dbReference type="EMBL" id="QKRB01000057">
    <property type="protein sequence ID" value="PZD93400.1"/>
    <property type="molecule type" value="Genomic_DNA"/>
</dbReference>
<feature type="transmembrane region" description="Helical" evidence="12">
    <location>
        <begin position="467"/>
        <end position="488"/>
    </location>
</feature>
<dbReference type="GO" id="GO:0016887">
    <property type="term" value="F:ATP hydrolysis activity"/>
    <property type="evidence" value="ECO:0007669"/>
    <property type="project" value="InterPro"/>
</dbReference>
<evidence type="ECO:0000256" key="12">
    <source>
        <dbReference type="SAM" id="Phobius"/>
    </source>
</evidence>
<evidence type="ECO:0000256" key="11">
    <source>
        <dbReference type="ARBA" id="ARBA00023136"/>
    </source>
</evidence>
<name>A0A2W1L5J1_9BACL</name>
<dbReference type="AlphaFoldDB" id="A0A2W1L5J1"/>
<dbReference type="RefSeq" id="WP_111149069.1">
    <property type="nucleotide sequence ID" value="NZ_QKRB01000057.1"/>
</dbReference>
<reference evidence="14 15" key="1">
    <citation type="submission" date="2018-06" db="EMBL/GenBank/DDBJ databases">
        <title>Paenibacillus imtechensis sp. nov.</title>
        <authorList>
            <person name="Pinnaka A.K."/>
            <person name="Singh H."/>
            <person name="Kaur M."/>
        </authorList>
    </citation>
    <scope>NUCLEOTIDE SEQUENCE [LARGE SCALE GENOMIC DNA]</scope>
    <source>
        <strain evidence="14 15">SMB1</strain>
    </source>
</reference>
<evidence type="ECO:0000256" key="4">
    <source>
        <dbReference type="ARBA" id="ARBA00022448"/>
    </source>
</evidence>
<comment type="subcellular location">
    <subcellularLocation>
        <location evidence="2">Cell membrane</location>
        <topology evidence="2">Peripheral membrane protein</topology>
    </subcellularLocation>
    <subcellularLocation>
        <location evidence="1">Membrane</location>
        <topology evidence="1">Multi-pass membrane protein</topology>
    </subcellularLocation>
</comment>
<dbReference type="GO" id="GO:0005524">
    <property type="term" value="F:ATP binding"/>
    <property type="evidence" value="ECO:0007669"/>
    <property type="project" value="UniProtKB-KW"/>
</dbReference>
<dbReference type="CDD" id="cd16914">
    <property type="entry name" value="EcfT"/>
    <property type="match status" value="1"/>
</dbReference>
<evidence type="ECO:0000256" key="1">
    <source>
        <dbReference type="ARBA" id="ARBA00004141"/>
    </source>
</evidence>
<keyword evidence="4" id="KW-0813">Transport</keyword>
<dbReference type="PANTHER" id="PTHR43553">
    <property type="entry name" value="HEAVY METAL TRANSPORTER"/>
    <property type="match status" value="1"/>
</dbReference>
<dbReference type="SMART" id="SM00382">
    <property type="entry name" value="AAA"/>
    <property type="match status" value="1"/>
</dbReference>
<evidence type="ECO:0000256" key="7">
    <source>
        <dbReference type="ARBA" id="ARBA00022741"/>
    </source>
</evidence>
<keyword evidence="6 12" id="KW-0812">Transmembrane</keyword>
<comment type="caution">
    <text evidence="14">The sequence shown here is derived from an EMBL/GenBank/DDBJ whole genome shotgun (WGS) entry which is preliminary data.</text>
</comment>
<dbReference type="PROSITE" id="PS50893">
    <property type="entry name" value="ABC_TRANSPORTER_2"/>
    <property type="match status" value="1"/>
</dbReference>
<keyword evidence="10 12" id="KW-1133">Transmembrane helix</keyword>
<feature type="transmembrane region" description="Helical" evidence="12">
    <location>
        <begin position="555"/>
        <end position="575"/>
    </location>
</feature>
<dbReference type="GO" id="GO:0005886">
    <property type="term" value="C:plasma membrane"/>
    <property type="evidence" value="ECO:0007669"/>
    <property type="project" value="UniProtKB-SubCell"/>
</dbReference>
<keyword evidence="11 12" id="KW-0472">Membrane</keyword>
<proteinExistence type="inferred from homology"/>
<keyword evidence="15" id="KW-1185">Reference proteome</keyword>
<gene>
    <name evidence="14" type="ORF">DNH61_22475</name>
</gene>
<dbReference type="InterPro" id="IPR050095">
    <property type="entry name" value="ECF_ABC_transporter_ATP-bd"/>
</dbReference>
<keyword evidence="9" id="KW-1278">Translocase</keyword>
<evidence type="ECO:0000256" key="5">
    <source>
        <dbReference type="ARBA" id="ARBA00022475"/>
    </source>
</evidence>
<evidence type="ECO:0000256" key="3">
    <source>
        <dbReference type="ARBA" id="ARBA00005417"/>
    </source>
</evidence>
<dbReference type="OrthoDB" id="2035889at2"/>
<evidence type="ECO:0000256" key="9">
    <source>
        <dbReference type="ARBA" id="ARBA00022967"/>
    </source>
</evidence>
<keyword evidence="7" id="KW-0547">Nucleotide-binding</keyword>
<organism evidence="14 15">
    <name type="scientific">Paenibacillus sambharensis</name>
    <dbReference type="NCBI Taxonomy" id="1803190"/>
    <lineage>
        <taxon>Bacteria</taxon>
        <taxon>Bacillati</taxon>
        <taxon>Bacillota</taxon>
        <taxon>Bacilli</taxon>
        <taxon>Bacillales</taxon>
        <taxon>Paenibacillaceae</taxon>
        <taxon>Paenibacillus</taxon>
    </lineage>
</organism>
<evidence type="ECO:0000313" key="15">
    <source>
        <dbReference type="Proteomes" id="UP000249522"/>
    </source>
</evidence>
<protein>
    <recommendedName>
        <fullName evidence="13">ABC transporter domain-containing protein</fullName>
    </recommendedName>
</protein>
<dbReference type="Gene3D" id="3.40.50.300">
    <property type="entry name" value="P-loop containing nucleotide triphosphate hydrolases"/>
    <property type="match status" value="1"/>
</dbReference>
<dbReference type="GO" id="GO:0042626">
    <property type="term" value="F:ATPase-coupled transmembrane transporter activity"/>
    <property type="evidence" value="ECO:0007669"/>
    <property type="project" value="TreeGrafter"/>
</dbReference>
<dbReference type="CDD" id="cd03225">
    <property type="entry name" value="ABC_cobalt_CbiO_domain1"/>
    <property type="match status" value="1"/>
</dbReference>
<sequence>MAADIRIIDLTVSAEDGSGNRLVHGISVTIHSGRTTLITGANGAGKTTLLESIAGLRSLDSGSIHYGDYPLWSEGKLQQQALLEFGLAQQRSFSGWFCQTIREELAYSMRPYQIAEEHQAARMERCLEAFGLGPAEQMLQREPWSLSGGQQRRLALACLAASEPSWLLLDEPTAGLDDEGISLLRQLLARQAERGGGSLIITHDLDALWQITDNIIVLEDGRIREAASAAEWAARFAGDEEYAAEGVRLPETVRTAALLNVQRERLAGEEWAAARPLSPAELAAVIAGRVKDGRSGRTRDDGRIASCDGCSNDQINAGSLPANERSGASLKLWEKWSKRDPRALWLAYMLVSFGLLIQQTWTGAVLGLGVSAAVAAGLYPLVRPFRIIIKMYLIALVVTPIIAGLEFNPLGFSLASAEPPLFRMFRLFQIMLLGLPLLGLMTPFKLQRAVEQSLLALRLNPSVGRAIALMISILFRFIPLLLSEWARFSKIAVARGKRPVMPGKVPVRMLHTIIIPYMHALLRLADLMSTSLEIRGFGQMKRVRRAVKLKLGRKDAGFIAAAASIMLIMLGAALLPSFL</sequence>